<dbReference type="InterPro" id="IPR029460">
    <property type="entry name" value="DNAPol_HHH"/>
</dbReference>
<evidence type="ECO:0000313" key="9">
    <source>
        <dbReference type="Proteomes" id="UP000249646"/>
    </source>
</evidence>
<dbReference type="SMART" id="SM00481">
    <property type="entry name" value="POLIIIAc"/>
    <property type="match status" value="1"/>
</dbReference>
<dbReference type="SUPFAM" id="SSF89550">
    <property type="entry name" value="PHP domain-like"/>
    <property type="match status" value="1"/>
</dbReference>
<keyword evidence="5" id="KW-0239">DNA-directed DNA polymerase</keyword>
<accession>A0A2W7GAG6</accession>
<dbReference type="AlphaFoldDB" id="A0A2W7GAG6"/>
<evidence type="ECO:0000256" key="1">
    <source>
        <dbReference type="ARBA" id="ARBA00012417"/>
    </source>
</evidence>
<evidence type="ECO:0000256" key="6">
    <source>
        <dbReference type="ARBA" id="ARBA00049244"/>
    </source>
</evidence>
<dbReference type="PANTHER" id="PTHR32294">
    <property type="entry name" value="DNA POLYMERASE III SUBUNIT ALPHA"/>
    <property type="match status" value="1"/>
</dbReference>
<dbReference type="GO" id="GO:0006260">
    <property type="term" value="P:DNA replication"/>
    <property type="evidence" value="ECO:0007669"/>
    <property type="project" value="UniProtKB-KW"/>
</dbReference>
<name>A0A2W7GAG6_9BACT</name>
<dbReference type="GO" id="GO:0003887">
    <property type="term" value="F:DNA-directed DNA polymerase activity"/>
    <property type="evidence" value="ECO:0007669"/>
    <property type="project" value="UniProtKB-KW"/>
</dbReference>
<comment type="catalytic activity">
    <reaction evidence="6">
        <text>DNA(n) + a 2'-deoxyribonucleoside 5'-triphosphate = DNA(n+1) + diphosphate</text>
        <dbReference type="Rhea" id="RHEA:22508"/>
        <dbReference type="Rhea" id="RHEA-COMP:17339"/>
        <dbReference type="Rhea" id="RHEA-COMP:17340"/>
        <dbReference type="ChEBI" id="CHEBI:33019"/>
        <dbReference type="ChEBI" id="CHEBI:61560"/>
        <dbReference type="ChEBI" id="CHEBI:173112"/>
        <dbReference type="EC" id="2.7.7.7"/>
    </reaction>
</comment>
<reference evidence="8 9" key="1">
    <citation type="submission" date="2018-06" db="EMBL/GenBank/DDBJ databases">
        <title>Genomic Encyclopedia of Archaeal and Bacterial Type Strains, Phase II (KMG-II): from individual species to whole genera.</title>
        <authorList>
            <person name="Goeker M."/>
        </authorList>
    </citation>
    <scope>NUCLEOTIDE SEQUENCE [LARGE SCALE GENOMIC DNA]</scope>
    <source>
        <strain evidence="8 9">ATCC 51348</strain>
    </source>
</reference>
<dbReference type="Pfam" id="PF17657">
    <property type="entry name" value="DNA_pol3_finger"/>
    <property type="match status" value="1"/>
</dbReference>
<keyword evidence="4" id="KW-0235">DNA replication</keyword>
<dbReference type="Proteomes" id="UP000249646">
    <property type="component" value="Unassembled WGS sequence"/>
</dbReference>
<feature type="domain" description="Polymerase/histidinol phosphatase N-terminal" evidence="7">
    <location>
        <begin position="4"/>
        <end position="71"/>
    </location>
</feature>
<gene>
    <name evidence="8" type="ORF">BCF89_10357</name>
</gene>
<dbReference type="InterPro" id="IPR016195">
    <property type="entry name" value="Pol/histidinol_Pase-like"/>
</dbReference>
<keyword evidence="3" id="KW-0548">Nucleotidyltransferase</keyword>
<dbReference type="PANTHER" id="PTHR32294:SF0">
    <property type="entry name" value="DNA POLYMERASE III SUBUNIT ALPHA"/>
    <property type="match status" value="1"/>
</dbReference>
<dbReference type="InterPro" id="IPR004805">
    <property type="entry name" value="DnaE2/DnaE/PolC"/>
</dbReference>
<dbReference type="Pfam" id="PF02811">
    <property type="entry name" value="PHP"/>
    <property type="match status" value="1"/>
</dbReference>
<keyword evidence="9" id="KW-1185">Reference proteome</keyword>
<evidence type="ECO:0000256" key="5">
    <source>
        <dbReference type="ARBA" id="ARBA00022932"/>
    </source>
</evidence>
<dbReference type="RefSeq" id="WP_111518432.1">
    <property type="nucleotide sequence ID" value="NZ_QKUB01000003.1"/>
</dbReference>
<evidence type="ECO:0000313" key="8">
    <source>
        <dbReference type="EMBL" id="PZW00598.1"/>
    </source>
</evidence>
<protein>
    <recommendedName>
        <fullName evidence="1">DNA-directed DNA polymerase</fullName>
        <ecNumber evidence="1">2.7.7.7</ecNumber>
    </recommendedName>
</protein>
<dbReference type="EMBL" id="QKUB01000003">
    <property type="protein sequence ID" value="PZW00598.1"/>
    <property type="molecule type" value="Genomic_DNA"/>
</dbReference>
<proteinExistence type="predicted"/>
<organism evidence="8 9">
    <name type="scientific">Metamycoplasma auris</name>
    <dbReference type="NCBI Taxonomy" id="51363"/>
    <lineage>
        <taxon>Bacteria</taxon>
        <taxon>Bacillati</taxon>
        <taxon>Mycoplasmatota</taxon>
        <taxon>Mycoplasmoidales</taxon>
        <taxon>Metamycoplasmataceae</taxon>
        <taxon>Metamycoplasma</taxon>
    </lineage>
</organism>
<dbReference type="GO" id="GO:0008408">
    <property type="term" value="F:3'-5' exonuclease activity"/>
    <property type="evidence" value="ECO:0007669"/>
    <property type="project" value="InterPro"/>
</dbReference>
<dbReference type="Gene3D" id="1.10.150.870">
    <property type="match status" value="1"/>
</dbReference>
<dbReference type="EC" id="2.7.7.7" evidence="1"/>
<dbReference type="OrthoDB" id="9803237at2"/>
<dbReference type="InterPro" id="IPR041931">
    <property type="entry name" value="DNA_pol3_alpha_thumb_dom"/>
</dbReference>
<evidence type="ECO:0000259" key="7">
    <source>
        <dbReference type="SMART" id="SM00481"/>
    </source>
</evidence>
<dbReference type="Pfam" id="PF07733">
    <property type="entry name" value="DNA_pol3_alpha"/>
    <property type="match status" value="1"/>
</dbReference>
<keyword evidence="2" id="KW-0808">Transferase</keyword>
<dbReference type="InterPro" id="IPR004013">
    <property type="entry name" value="PHP_dom"/>
</dbReference>
<dbReference type="NCBIfam" id="TIGR00594">
    <property type="entry name" value="polc"/>
    <property type="match status" value="1"/>
</dbReference>
<dbReference type="Gene3D" id="1.10.10.1600">
    <property type="entry name" value="Bacterial DNA polymerase III alpha subunit, thumb domain"/>
    <property type="match status" value="1"/>
</dbReference>
<dbReference type="InterPro" id="IPR003141">
    <property type="entry name" value="Pol/His_phosphatase_N"/>
</dbReference>
<evidence type="ECO:0000256" key="3">
    <source>
        <dbReference type="ARBA" id="ARBA00022695"/>
    </source>
</evidence>
<dbReference type="InterPro" id="IPR011708">
    <property type="entry name" value="DNA_pol3_alpha_NTPase_dom"/>
</dbReference>
<comment type="caution">
    <text evidence="8">The sequence shown here is derived from an EMBL/GenBank/DDBJ whole genome shotgun (WGS) entry which is preliminary data.</text>
</comment>
<dbReference type="Pfam" id="PF14579">
    <property type="entry name" value="HHH_6"/>
    <property type="match status" value="1"/>
</dbReference>
<sequence length="994" mass="115007">MKLLNLHLNTTYSFLQSTITVDEAISKALENNVEYLVFSEKNHFFSLGEANLKCIKNNLKPIFGLDVFLQVNNKEFRYNLFAKNKEAFYNLKLISYLLLSGRKFSVDEILENYLDIILVENPHLSYFKETKIEIENKNYYIGIEFDELDSYLDSIDQNKNILIFNNFNILSLDDYSIIELLNKMSNRNSDLNLGNSFNFQFDSSLEIINRLFLRTNEFIKSLYFPLEKKEYLLPKFENDKNLQSDEYLKFLVFKKIRESVQLTSLFQQDIYATRLEKELNIIAKMNFSDYFLIVQDWVNWAKNNDIAIGPGRGSAAGSLVCFVLGITEIDPIKYNLIFERFLNTKRISTPDIDIDVQDDKRYQVINYLISKYGYDRVNNIVTFSTLGKKSAIRDVLRAYGTVPSKINSISKLISSNDDDLNEEYEKNTFLKKELEQLNSNDSEFASKVISQTSRISGFYRQIGTHAAGIIISSTPIIESIPISKNVDNFLQTQISLEYLEYFGLIKMDILGLKTLTTIKEIESLINSKYPNNKIDWEKINYYDKKTFELLSSGSTLGVFQVESPVMIKGLKEIQIDNFNDIAAVISLNRPGPIAYVSNYAKRKKGIEIIPSISIEYDKIVNATYGIIIYQEQIMQIAQKISNMPFEEADLLRKIISKKQANEMVRIKNEFINKAIQNGYDSKVANDIFNNIEKFADYGFNKSHAIAYSTLTFKMAYLKANYPLEFYASCITSANGAQATIAKYVNEAKNMGIEFISPNINKSTDIARIEDNKIVLPLGLIKGIGPEMVKLIVENRFEVKGYKNFVHCLLSLSKIKSLGRATLELLIKSGTFRDFNLSQQTMINELDSKSDLNIFIRENITETNEKILNKVINYQLIDNNEDDEVLLQTNEIELLGQSYNYFATSKYEIEGNRLINTRSNNEYILIAQCVDVVERINKYRTKQQILYFQDSSYKVVSIQFKYNEELKKLKNKIVKIKFIRRKENWIDLIDFKVIK</sequence>
<evidence type="ECO:0000256" key="4">
    <source>
        <dbReference type="ARBA" id="ARBA00022705"/>
    </source>
</evidence>
<evidence type="ECO:0000256" key="2">
    <source>
        <dbReference type="ARBA" id="ARBA00022679"/>
    </source>
</evidence>
<dbReference type="InterPro" id="IPR040982">
    <property type="entry name" value="DNA_pol3_finger"/>
</dbReference>
<dbReference type="Gene3D" id="3.20.20.140">
    <property type="entry name" value="Metal-dependent hydrolases"/>
    <property type="match status" value="1"/>
</dbReference>